<feature type="compositionally biased region" description="Low complexity" evidence="5">
    <location>
        <begin position="564"/>
        <end position="575"/>
    </location>
</feature>
<dbReference type="PANTHER" id="PTHR12953">
    <property type="entry name" value="MEMBRANE PROTEIN CH1 RELATED"/>
    <property type="match status" value="1"/>
</dbReference>
<feature type="region of interest" description="Disordered" evidence="5">
    <location>
        <begin position="169"/>
        <end position="191"/>
    </location>
</feature>
<feature type="region of interest" description="Disordered" evidence="5">
    <location>
        <begin position="807"/>
        <end position="892"/>
    </location>
</feature>
<dbReference type="AlphaFoldDB" id="A0AAN6EK29"/>
<reference evidence="7" key="1">
    <citation type="submission" date="2023-01" db="EMBL/GenBank/DDBJ databases">
        <title>Exophiala dermititidis isolated from Cystic Fibrosis Patient.</title>
        <authorList>
            <person name="Kurbessoian T."/>
            <person name="Crocker A."/>
            <person name="Murante D."/>
            <person name="Hogan D.A."/>
            <person name="Stajich J.E."/>
        </authorList>
    </citation>
    <scope>NUCLEOTIDE SEQUENCE</scope>
    <source>
        <strain evidence="7">Ex8</strain>
    </source>
</reference>
<evidence type="ECO:0000256" key="4">
    <source>
        <dbReference type="ARBA" id="ARBA00023136"/>
    </source>
</evidence>
<dbReference type="InterPro" id="IPR008979">
    <property type="entry name" value="Galactose-bd-like_sf"/>
</dbReference>
<dbReference type="PANTHER" id="PTHR12953:SF0">
    <property type="entry name" value="SUN DOMAIN-CONTAINING OSSIFICATION FACTOR"/>
    <property type="match status" value="1"/>
</dbReference>
<keyword evidence="2" id="KW-0812">Transmembrane</keyword>
<dbReference type="Proteomes" id="UP001161757">
    <property type="component" value="Unassembled WGS sequence"/>
</dbReference>
<feature type="compositionally biased region" description="Polar residues" evidence="5">
    <location>
        <begin position="122"/>
        <end position="145"/>
    </location>
</feature>
<evidence type="ECO:0000256" key="3">
    <source>
        <dbReference type="ARBA" id="ARBA00022989"/>
    </source>
</evidence>
<protein>
    <recommendedName>
        <fullName evidence="6">SUN domain-containing protein</fullName>
    </recommendedName>
</protein>
<dbReference type="EMBL" id="JAJGCB010000032">
    <property type="protein sequence ID" value="KAJ8986707.1"/>
    <property type="molecule type" value="Genomic_DNA"/>
</dbReference>
<comment type="caution">
    <text evidence="7">The sequence shown here is derived from an EMBL/GenBank/DDBJ whole genome shotgun (WGS) entry which is preliminary data.</text>
</comment>
<dbReference type="InterPro" id="IPR012919">
    <property type="entry name" value="SUN_dom"/>
</dbReference>
<proteinExistence type="predicted"/>
<feature type="region of interest" description="Disordered" evidence="5">
    <location>
        <begin position="783"/>
        <end position="802"/>
    </location>
</feature>
<evidence type="ECO:0000313" key="8">
    <source>
        <dbReference type="Proteomes" id="UP001161757"/>
    </source>
</evidence>
<accession>A0AAN6EK29</accession>
<dbReference type="GO" id="GO:0034975">
    <property type="term" value="P:protein folding in endoplasmic reticulum"/>
    <property type="evidence" value="ECO:0007669"/>
    <property type="project" value="TreeGrafter"/>
</dbReference>
<gene>
    <name evidence="7" type="ORF">HRR80_009160</name>
</gene>
<organism evidence="7 8">
    <name type="scientific">Exophiala dermatitidis</name>
    <name type="common">Black yeast-like fungus</name>
    <name type="synonym">Wangiella dermatitidis</name>
    <dbReference type="NCBI Taxonomy" id="5970"/>
    <lineage>
        <taxon>Eukaryota</taxon>
        <taxon>Fungi</taxon>
        <taxon>Dikarya</taxon>
        <taxon>Ascomycota</taxon>
        <taxon>Pezizomycotina</taxon>
        <taxon>Eurotiomycetes</taxon>
        <taxon>Chaetothyriomycetidae</taxon>
        <taxon>Chaetothyriales</taxon>
        <taxon>Herpotrichiellaceae</taxon>
        <taxon>Exophiala</taxon>
    </lineage>
</organism>
<name>A0AAN6EK29_EXODE</name>
<dbReference type="PROSITE" id="PS51469">
    <property type="entry name" value="SUN"/>
    <property type="match status" value="1"/>
</dbReference>
<dbReference type="FunFam" id="2.60.120.260:FF:000082">
    <property type="entry name" value="Sad1/UNC domain protein"/>
    <property type="match status" value="1"/>
</dbReference>
<feature type="compositionally biased region" description="Polar residues" evidence="5">
    <location>
        <begin position="819"/>
        <end position="830"/>
    </location>
</feature>
<dbReference type="Pfam" id="PF07738">
    <property type="entry name" value="Sad1_UNC"/>
    <property type="match status" value="1"/>
</dbReference>
<dbReference type="GO" id="GO:0012505">
    <property type="term" value="C:endomembrane system"/>
    <property type="evidence" value="ECO:0007669"/>
    <property type="project" value="UniProtKB-SubCell"/>
</dbReference>
<evidence type="ECO:0000259" key="6">
    <source>
        <dbReference type="PROSITE" id="PS51469"/>
    </source>
</evidence>
<feature type="region of interest" description="Disordered" evidence="5">
    <location>
        <begin position="220"/>
        <end position="253"/>
    </location>
</feature>
<evidence type="ECO:0000256" key="1">
    <source>
        <dbReference type="ARBA" id="ARBA00004308"/>
    </source>
</evidence>
<comment type="subcellular location">
    <subcellularLocation>
        <location evidence="1">Endomembrane system</location>
    </subcellularLocation>
</comment>
<feature type="region of interest" description="Disordered" evidence="5">
    <location>
        <begin position="551"/>
        <end position="575"/>
    </location>
</feature>
<feature type="region of interest" description="Disordered" evidence="5">
    <location>
        <begin position="109"/>
        <end position="154"/>
    </location>
</feature>
<evidence type="ECO:0000256" key="5">
    <source>
        <dbReference type="SAM" id="MobiDB-lite"/>
    </source>
</evidence>
<feature type="region of interest" description="Disordered" evidence="5">
    <location>
        <begin position="458"/>
        <end position="478"/>
    </location>
</feature>
<evidence type="ECO:0000256" key="2">
    <source>
        <dbReference type="ARBA" id="ARBA00022692"/>
    </source>
</evidence>
<keyword evidence="4" id="KW-0472">Membrane</keyword>
<feature type="compositionally biased region" description="Basic and acidic residues" evidence="5">
    <location>
        <begin position="169"/>
        <end position="189"/>
    </location>
</feature>
<dbReference type="Gene3D" id="2.60.120.260">
    <property type="entry name" value="Galactose-binding domain-like"/>
    <property type="match status" value="1"/>
</dbReference>
<dbReference type="InterPro" id="IPR045120">
    <property type="entry name" value="Suco/Slp1-like"/>
</dbReference>
<dbReference type="GO" id="GO:0005737">
    <property type="term" value="C:cytoplasm"/>
    <property type="evidence" value="ECO:0007669"/>
    <property type="project" value="TreeGrafter"/>
</dbReference>
<evidence type="ECO:0000313" key="7">
    <source>
        <dbReference type="EMBL" id="KAJ8986707.1"/>
    </source>
</evidence>
<keyword evidence="3" id="KW-1133">Transmembrane helix</keyword>
<dbReference type="GO" id="GO:0016020">
    <property type="term" value="C:membrane"/>
    <property type="evidence" value="ECO:0007669"/>
    <property type="project" value="InterPro"/>
</dbReference>
<dbReference type="SUPFAM" id="SSF49785">
    <property type="entry name" value="Galactose-binding domain-like"/>
    <property type="match status" value="1"/>
</dbReference>
<feature type="compositionally biased region" description="Low complexity" evidence="5">
    <location>
        <begin position="787"/>
        <end position="797"/>
    </location>
</feature>
<feature type="domain" description="SUN" evidence="6">
    <location>
        <begin position="226"/>
        <end position="405"/>
    </location>
</feature>
<sequence>MAVGRPAPGIWIAAQAFFIASILVVFTTATSSTIATATCPFRTVNYITHSLPQQCLPSSRKANATSSVTEATSYIDPESASIPHASDRHANTTEVVLTTSTTSLSLEFTSTSSEDATITGEPAQSVSSPPLPESTMSSAGASVGSTDDESPLEDGKFLSFEDWKRENLKKAGQSEHVGKGHGLDRDTRKRPNIVQESLDALGDDAEIDIDFSGFVSDSLESVAPGQSQSNHKLDETPSDVKPGSAPRAGVRKKDAGTTCKERFNYASFDCAASVLKTNPEAKSPSAVLGKNKDSYMLNECSAQNKFLILELCDDIAIDTIVLANFEFFSSTFRTFRVSVSDKYPVKIDKWKTLGTFEARNSRDVQAFLVENPVIWARYLRIEFLTHYGNEYYCPLSLVRVHGTTMLEDYKHDLESLQMEEDDVESQDSGESLAMDELIPEAVAEPLLKVTSEASLSNPPVVETSDLGPSDSFPIKPETPSVIHIPSTTSMMMPMPTSSANFSVPFDEPSMNEEAYGVCKSVDNPTTIEPEELQPAATDQTTNVVVVTSTSMPTTTETAGNSQHTTSTAPASNSTTTFADTQISSSIPDVANNSSISKDPTVTAVNNSMKPASSTTQATAAAPTIQESFFKSVQKRLQMLEANSSLSLQYIEEQSRALRDAFQKVDQRQMAKTTSFLEYLNTTVLNELRDFRQQYDQLWQSTVIELELQRERYQQENLAINARLGILADEVIFQKRMSILQMILILICLGLVIFSRGSLNSYLELPLVQSVLARSPSSKWLNLHSLETPSHSPGPSRSHSTRAERVRHGILKGHRRSTSEDSVTDTLSPSDLYSPPTPVSFDSPSEEEEGLDDGNRLGDPEFDPSLIERPGTSPPVLPGTETPPMSQSNGKIGHDMVDSALLSSSPSQIATTTPRVVVNDATPPTKRLTWQLPETWKDHGD</sequence>